<evidence type="ECO:0000313" key="3">
    <source>
        <dbReference type="EMBL" id="HIR92951.1"/>
    </source>
</evidence>
<evidence type="ECO:0000313" key="4">
    <source>
        <dbReference type="Proteomes" id="UP000886841"/>
    </source>
</evidence>
<evidence type="ECO:0000256" key="1">
    <source>
        <dbReference type="SAM" id="MobiDB-lite"/>
    </source>
</evidence>
<keyword evidence="2" id="KW-1133">Transmembrane helix</keyword>
<reference evidence="3" key="1">
    <citation type="submission" date="2020-10" db="EMBL/GenBank/DDBJ databases">
        <authorList>
            <person name="Gilroy R."/>
        </authorList>
    </citation>
    <scope>NUCLEOTIDE SEQUENCE</scope>
    <source>
        <strain evidence="3">ChiSxjej1B13-7041</strain>
    </source>
</reference>
<keyword evidence="2" id="KW-0472">Membrane</keyword>
<feature type="compositionally biased region" description="Basic and acidic residues" evidence="1">
    <location>
        <begin position="87"/>
        <end position="108"/>
    </location>
</feature>
<feature type="transmembrane region" description="Helical" evidence="2">
    <location>
        <begin position="6"/>
        <end position="23"/>
    </location>
</feature>
<gene>
    <name evidence="3" type="ORF">IAB98_05995</name>
</gene>
<name>A0A9D1JFX9_9FIRM</name>
<evidence type="ECO:0000256" key="2">
    <source>
        <dbReference type="SAM" id="Phobius"/>
    </source>
</evidence>
<feature type="region of interest" description="Disordered" evidence="1">
    <location>
        <begin position="78"/>
        <end position="108"/>
    </location>
</feature>
<dbReference type="EMBL" id="DVHU01000055">
    <property type="protein sequence ID" value="HIR92951.1"/>
    <property type="molecule type" value="Genomic_DNA"/>
</dbReference>
<dbReference type="AlphaFoldDB" id="A0A9D1JFX9"/>
<organism evidence="3 4">
    <name type="scientific">Candidatus Egerieimonas intestinavium</name>
    <dbReference type="NCBI Taxonomy" id="2840777"/>
    <lineage>
        <taxon>Bacteria</taxon>
        <taxon>Bacillati</taxon>
        <taxon>Bacillota</taxon>
        <taxon>Clostridia</taxon>
        <taxon>Lachnospirales</taxon>
        <taxon>Lachnospiraceae</taxon>
        <taxon>Lachnospiraceae incertae sedis</taxon>
        <taxon>Candidatus Egerieimonas</taxon>
    </lineage>
</organism>
<sequence length="116" mass="13589">MYNNGMFWFTLICLLLLTAVFIYQMKIRLYGGTSVFHKIWCLIRGAYYKVTSVAGFGITKLQSKNSREPEEELLNYPLAGGASQGHWGREHRYAEGSRESTRAERRERQYKMKILR</sequence>
<keyword evidence="2" id="KW-0812">Transmembrane</keyword>
<reference evidence="3" key="2">
    <citation type="journal article" date="2021" name="PeerJ">
        <title>Extensive microbial diversity within the chicken gut microbiome revealed by metagenomics and culture.</title>
        <authorList>
            <person name="Gilroy R."/>
            <person name="Ravi A."/>
            <person name="Getino M."/>
            <person name="Pursley I."/>
            <person name="Horton D.L."/>
            <person name="Alikhan N.F."/>
            <person name="Baker D."/>
            <person name="Gharbi K."/>
            <person name="Hall N."/>
            <person name="Watson M."/>
            <person name="Adriaenssens E.M."/>
            <person name="Foster-Nyarko E."/>
            <person name="Jarju S."/>
            <person name="Secka A."/>
            <person name="Antonio M."/>
            <person name="Oren A."/>
            <person name="Chaudhuri R.R."/>
            <person name="La Ragione R."/>
            <person name="Hildebrand F."/>
            <person name="Pallen M.J."/>
        </authorList>
    </citation>
    <scope>NUCLEOTIDE SEQUENCE</scope>
    <source>
        <strain evidence="3">ChiSxjej1B13-7041</strain>
    </source>
</reference>
<accession>A0A9D1JFX9</accession>
<protein>
    <submittedName>
        <fullName evidence="3">Uncharacterized protein</fullName>
    </submittedName>
</protein>
<comment type="caution">
    <text evidence="3">The sequence shown here is derived from an EMBL/GenBank/DDBJ whole genome shotgun (WGS) entry which is preliminary data.</text>
</comment>
<proteinExistence type="predicted"/>
<dbReference type="Proteomes" id="UP000886841">
    <property type="component" value="Unassembled WGS sequence"/>
</dbReference>